<dbReference type="AlphaFoldDB" id="A0A382FGA4"/>
<feature type="compositionally biased region" description="Polar residues" evidence="1">
    <location>
        <begin position="1"/>
        <end position="28"/>
    </location>
</feature>
<dbReference type="EMBL" id="UINC01049643">
    <property type="protein sequence ID" value="SVB61669.1"/>
    <property type="molecule type" value="Genomic_DNA"/>
</dbReference>
<reference evidence="2" key="1">
    <citation type="submission" date="2018-05" db="EMBL/GenBank/DDBJ databases">
        <authorList>
            <person name="Lanie J.A."/>
            <person name="Ng W.-L."/>
            <person name="Kazmierczak K.M."/>
            <person name="Andrzejewski T.M."/>
            <person name="Davidsen T.M."/>
            <person name="Wayne K.J."/>
            <person name="Tettelin H."/>
            <person name="Glass J.I."/>
            <person name="Rusch D."/>
            <person name="Podicherti R."/>
            <person name="Tsui H.-C.T."/>
            <person name="Winkler M.E."/>
        </authorList>
    </citation>
    <scope>NUCLEOTIDE SEQUENCE</scope>
</reference>
<evidence type="ECO:0000256" key="1">
    <source>
        <dbReference type="SAM" id="MobiDB-lite"/>
    </source>
</evidence>
<proteinExistence type="predicted"/>
<feature type="region of interest" description="Disordered" evidence="1">
    <location>
        <begin position="1"/>
        <end position="43"/>
    </location>
</feature>
<evidence type="ECO:0000313" key="2">
    <source>
        <dbReference type="EMBL" id="SVB61669.1"/>
    </source>
</evidence>
<organism evidence="2">
    <name type="scientific">marine metagenome</name>
    <dbReference type="NCBI Taxonomy" id="408172"/>
    <lineage>
        <taxon>unclassified sequences</taxon>
        <taxon>metagenomes</taxon>
        <taxon>ecological metagenomes</taxon>
    </lineage>
</organism>
<sequence length="450" mass="48118">MKNKSTTRGPEADNSQANGRISGPNDQSPGLALTNGHGSEPTTEDVVTVEDGVVFLENFSECDPDVVALVFRADSQADAVHRLLRIGAQAAKVVETDLSANMMEGRIGALNDHVDERFNEFAAIVESIVDPEAGSLATFFTENRQKIDEAFNEAVDADKKSSPISAFVRVLAEAATEAAGSLSGVLSLDDDDSQLSKLKEDLKGVIAEQTTKLEGDIQGVRDLVAGEAGIASEREKGTAKGRDYEDQVYEEASCLAVPYRDLVEDVGKVAGSAGTKKGDSVVHLSLEDTFGLDGRIVFEAKNRALGLRETFEQIEGAMQNRDAQVGVAVFASQDQAPTAVPFQESDTRAIVVYNPDEGIDALRLAYMWARTKVRQELASNAGFDIDVARVSALVDEARQGLALATTIKGNHTKAKNAIEKATEGVDDLVGKVREVLDKLADELTSNGESE</sequence>
<protein>
    <submittedName>
        <fullName evidence="2">Uncharacterized protein</fullName>
    </submittedName>
</protein>
<name>A0A382FGA4_9ZZZZ</name>
<gene>
    <name evidence="2" type="ORF">METZ01_LOCUS214523</name>
</gene>
<accession>A0A382FGA4</accession>